<feature type="binding site" evidence="6">
    <location>
        <position position="85"/>
    </location>
    <ligand>
        <name>substrate</name>
    </ligand>
</feature>
<dbReference type="OrthoDB" id="9802055at2"/>
<name>A0A517P9J8_9PLAN</name>
<dbReference type="AlphaFoldDB" id="A0A517P9J8"/>
<feature type="binding site" evidence="6">
    <location>
        <position position="113"/>
    </location>
    <ligand>
        <name>a divalent metal cation</name>
        <dbReference type="ChEBI" id="CHEBI:60240"/>
        <label>1</label>
    </ligand>
</feature>
<feature type="binding site" evidence="6">
    <location>
        <position position="102"/>
    </location>
    <ligand>
        <name>a divalent metal cation</name>
        <dbReference type="ChEBI" id="CHEBI:60240"/>
        <label>1</label>
    </ligand>
</feature>
<dbReference type="GO" id="GO:0005829">
    <property type="term" value="C:cytosol"/>
    <property type="evidence" value="ECO:0007669"/>
    <property type="project" value="TreeGrafter"/>
</dbReference>
<evidence type="ECO:0000256" key="3">
    <source>
        <dbReference type="ARBA" id="ARBA00022670"/>
    </source>
</evidence>
<dbReference type="GO" id="GO:0004239">
    <property type="term" value="F:initiator methionyl aminopeptidase activity"/>
    <property type="evidence" value="ECO:0007669"/>
    <property type="project" value="UniProtKB-UniRule"/>
</dbReference>
<evidence type="ECO:0000256" key="6">
    <source>
        <dbReference type="HAMAP-Rule" id="MF_01974"/>
    </source>
</evidence>
<comment type="subunit">
    <text evidence="6">Monomer.</text>
</comment>
<feature type="binding site" evidence="6">
    <location>
        <position position="176"/>
    </location>
    <ligand>
        <name>a divalent metal cation</name>
        <dbReference type="ChEBI" id="CHEBI:60240"/>
        <label>2</label>
        <note>catalytic</note>
    </ligand>
</feature>
<dbReference type="InterPro" id="IPR036005">
    <property type="entry name" value="Creatinase/aminopeptidase-like"/>
</dbReference>
<feature type="binding site" evidence="6">
    <location>
        <position position="212"/>
    </location>
    <ligand>
        <name>a divalent metal cation</name>
        <dbReference type="ChEBI" id="CHEBI:60240"/>
        <label>2</label>
        <note>catalytic</note>
    </ligand>
</feature>
<gene>
    <name evidence="9" type="primary">map_2</name>
    <name evidence="6" type="synonym">map</name>
    <name evidence="9" type="ORF">CA12_21480</name>
</gene>
<keyword evidence="3 6" id="KW-0645">Protease</keyword>
<organism evidence="9 10">
    <name type="scientific">Alienimonas californiensis</name>
    <dbReference type="NCBI Taxonomy" id="2527989"/>
    <lineage>
        <taxon>Bacteria</taxon>
        <taxon>Pseudomonadati</taxon>
        <taxon>Planctomycetota</taxon>
        <taxon>Planctomycetia</taxon>
        <taxon>Planctomycetales</taxon>
        <taxon>Planctomycetaceae</taxon>
        <taxon>Alienimonas</taxon>
    </lineage>
</organism>
<dbReference type="GO" id="GO:0046872">
    <property type="term" value="F:metal ion binding"/>
    <property type="evidence" value="ECO:0007669"/>
    <property type="project" value="UniProtKB-UniRule"/>
</dbReference>
<dbReference type="SUPFAM" id="SSF55920">
    <property type="entry name" value="Creatinase/aminopeptidase"/>
    <property type="match status" value="1"/>
</dbReference>
<dbReference type="InterPro" id="IPR000994">
    <property type="entry name" value="Pept_M24"/>
</dbReference>
<accession>A0A517P9J8</accession>
<keyword evidence="4 6" id="KW-0479">Metal-binding</keyword>
<dbReference type="Proteomes" id="UP000318741">
    <property type="component" value="Chromosome"/>
</dbReference>
<feature type="binding site" evidence="6">
    <location>
        <position position="113"/>
    </location>
    <ligand>
        <name>a divalent metal cation</name>
        <dbReference type="ChEBI" id="CHEBI:60240"/>
        <label>2</label>
        <note>catalytic</note>
    </ligand>
</feature>
<reference evidence="9 10" key="1">
    <citation type="submission" date="2019-02" db="EMBL/GenBank/DDBJ databases">
        <title>Deep-cultivation of Planctomycetes and their phenomic and genomic characterization uncovers novel biology.</title>
        <authorList>
            <person name="Wiegand S."/>
            <person name="Jogler M."/>
            <person name="Boedeker C."/>
            <person name="Pinto D."/>
            <person name="Vollmers J."/>
            <person name="Rivas-Marin E."/>
            <person name="Kohn T."/>
            <person name="Peeters S.H."/>
            <person name="Heuer A."/>
            <person name="Rast P."/>
            <person name="Oberbeckmann S."/>
            <person name="Bunk B."/>
            <person name="Jeske O."/>
            <person name="Meyerdierks A."/>
            <person name="Storesund J.E."/>
            <person name="Kallscheuer N."/>
            <person name="Luecker S."/>
            <person name="Lage O.M."/>
            <person name="Pohl T."/>
            <person name="Merkel B.J."/>
            <person name="Hornburger P."/>
            <person name="Mueller R.-W."/>
            <person name="Bruemmer F."/>
            <person name="Labrenz M."/>
            <person name="Spormann A.M."/>
            <person name="Op den Camp H."/>
            <person name="Overmann J."/>
            <person name="Amann R."/>
            <person name="Jetten M.S.M."/>
            <person name="Mascher T."/>
            <person name="Medema M.H."/>
            <person name="Devos D.P."/>
            <person name="Kaster A.-K."/>
            <person name="Ovreas L."/>
            <person name="Rohde M."/>
            <person name="Galperin M.Y."/>
            <person name="Jogler C."/>
        </authorList>
    </citation>
    <scope>NUCLEOTIDE SEQUENCE [LARGE SCALE GENOMIC DNA]</scope>
    <source>
        <strain evidence="9 10">CA12</strain>
    </source>
</reference>
<comment type="function">
    <text evidence="1 6">Removes the N-terminal methionine from nascent proteins. The N-terminal methionine is often cleaved when the second residue in the primary sequence is small and uncharged (Met-Ala-, Cys, Gly, Pro, Ser, Thr, or Val). Requires deformylation of the N(alpha)-formylated initiator methionine before it can be hydrolyzed.</text>
</comment>
<comment type="cofactor">
    <cofactor evidence="6">
        <name>Co(2+)</name>
        <dbReference type="ChEBI" id="CHEBI:48828"/>
    </cofactor>
    <cofactor evidence="6">
        <name>Zn(2+)</name>
        <dbReference type="ChEBI" id="CHEBI:29105"/>
    </cofactor>
    <cofactor evidence="6">
        <name>Mn(2+)</name>
        <dbReference type="ChEBI" id="CHEBI:29035"/>
    </cofactor>
    <cofactor evidence="6">
        <name>Fe(2+)</name>
        <dbReference type="ChEBI" id="CHEBI:29033"/>
    </cofactor>
    <text evidence="6">Binds 2 divalent metal cations per subunit. Has a high-affinity and a low affinity metal-binding site. The true nature of the physiological cofactor is under debate. The enzyme is active with cobalt, zinc, manganese or divalent iron ions. Most likely, methionine aminopeptidases function as mononuclear Fe(2+)-metalloproteases under physiological conditions, and the catalytically relevant metal-binding site has been assigned to the histidine-containing high-affinity site.</text>
</comment>
<dbReference type="Gene3D" id="3.90.230.10">
    <property type="entry name" value="Creatinase/methionine aminopeptidase superfamily"/>
    <property type="match status" value="1"/>
</dbReference>
<evidence type="ECO:0000313" key="9">
    <source>
        <dbReference type="EMBL" id="QDT16050.1"/>
    </source>
</evidence>
<protein>
    <recommendedName>
        <fullName evidence="6 7">Methionine aminopeptidase</fullName>
        <shortName evidence="6">MAP</shortName>
        <shortName evidence="6">MetAP</shortName>
        <ecNumber evidence="6 7">3.4.11.18</ecNumber>
    </recommendedName>
    <alternativeName>
        <fullName evidence="6">Peptidase M</fullName>
    </alternativeName>
</protein>
<dbReference type="EMBL" id="CP036265">
    <property type="protein sequence ID" value="QDT16050.1"/>
    <property type="molecule type" value="Genomic_DNA"/>
</dbReference>
<dbReference type="InterPro" id="IPR002467">
    <property type="entry name" value="Pept_M24A_MAP1"/>
</dbReference>
<evidence type="ECO:0000259" key="8">
    <source>
        <dbReference type="Pfam" id="PF00557"/>
    </source>
</evidence>
<comment type="similarity">
    <text evidence="6">Belongs to the peptidase M24A family. Methionine aminopeptidase type 1 subfamily.</text>
</comment>
<evidence type="ECO:0000256" key="1">
    <source>
        <dbReference type="ARBA" id="ARBA00002521"/>
    </source>
</evidence>
<feature type="binding site" evidence="6">
    <location>
        <position position="183"/>
    </location>
    <ligand>
        <name>substrate</name>
    </ligand>
</feature>
<keyword evidence="5 6" id="KW-0378">Hydrolase</keyword>
<comment type="catalytic activity">
    <reaction evidence="6 7">
        <text>Release of N-terminal amino acids, preferentially methionine, from peptides and arylamides.</text>
        <dbReference type="EC" id="3.4.11.18"/>
    </reaction>
</comment>
<dbReference type="InterPro" id="IPR001714">
    <property type="entry name" value="Pept_M24_MAP"/>
</dbReference>
<feature type="domain" description="Peptidase M24" evidence="8">
    <location>
        <begin position="13"/>
        <end position="251"/>
    </location>
</feature>
<dbReference type="HAMAP" id="MF_01974">
    <property type="entry name" value="MetAP_1"/>
    <property type="match status" value="1"/>
</dbReference>
<dbReference type="RefSeq" id="WP_145358928.1">
    <property type="nucleotide sequence ID" value="NZ_CP036265.1"/>
</dbReference>
<dbReference type="EC" id="3.4.11.18" evidence="6 7"/>
<evidence type="ECO:0000256" key="5">
    <source>
        <dbReference type="ARBA" id="ARBA00022801"/>
    </source>
</evidence>
<dbReference type="PRINTS" id="PR00599">
    <property type="entry name" value="MAPEPTIDASE"/>
</dbReference>
<keyword evidence="10" id="KW-1185">Reference proteome</keyword>
<sequence length="267" mass="28400">MPVTLKTAAELDRMRAAGAAVAACHDAVRAILKPGVTTRELDDAVWRAMRQRGGSPLFLGFPNGDGDGPPFPAVTCISVQDEVVHGIPGDRALKAGELVSVDVGVRLHGWCGDSGWTYAVGEPSAEHARLMDCGRESLAFALRELPRRKRWSEIAGPLAEIAAAAGFGVVKEFSGHGLGRTMHEEPEVPNYADDLRSNWDFDLVPGLTLAIEPMLTAGSPDVSVSDDDWWTVTTDDGSAAVHFEHTVALTERGVEILTAGVGEPLAL</sequence>
<dbReference type="PANTHER" id="PTHR43330">
    <property type="entry name" value="METHIONINE AMINOPEPTIDASE"/>
    <property type="match status" value="1"/>
</dbReference>
<dbReference type="Pfam" id="PF00557">
    <property type="entry name" value="Peptidase_M24"/>
    <property type="match status" value="1"/>
</dbReference>
<dbReference type="KEGG" id="acaf:CA12_21480"/>
<evidence type="ECO:0000256" key="2">
    <source>
        <dbReference type="ARBA" id="ARBA00022438"/>
    </source>
</evidence>
<dbReference type="GO" id="GO:0070006">
    <property type="term" value="F:metalloaminopeptidase activity"/>
    <property type="evidence" value="ECO:0007669"/>
    <property type="project" value="UniProtKB-UniRule"/>
</dbReference>
<dbReference type="NCBIfam" id="TIGR00500">
    <property type="entry name" value="met_pdase_I"/>
    <property type="match status" value="1"/>
</dbReference>
<feature type="binding site" evidence="6">
    <location>
        <position position="244"/>
    </location>
    <ligand>
        <name>a divalent metal cation</name>
        <dbReference type="ChEBI" id="CHEBI:60240"/>
        <label>2</label>
        <note>catalytic</note>
    </ligand>
</feature>
<dbReference type="PROSITE" id="PS00680">
    <property type="entry name" value="MAP_1"/>
    <property type="match status" value="1"/>
</dbReference>
<evidence type="ECO:0000256" key="7">
    <source>
        <dbReference type="RuleBase" id="RU003653"/>
    </source>
</evidence>
<feature type="binding site" evidence="6">
    <location>
        <position position="244"/>
    </location>
    <ligand>
        <name>a divalent metal cation</name>
        <dbReference type="ChEBI" id="CHEBI:60240"/>
        <label>1</label>
    </ligand>
</feature>
<proteinExistence type="inferred from homology"/>
<dbReference type="GO" id="GO:0006508">
    <property type="term" value="P:proteolysis"/>
    <property type="evidence" value="ECO:0007669"/>
    <property type="project" value="UniProtKB-KW"/>
</dbReference>
<dbReference type="PANTHER" id="PTHR43330:SF27">
    <property type="entry name" value="METHIONINE AMINOPEPTIDASE"/>
    <property type="match status" value="1"/>
</dbReference>
<evidence type="ECO:0000256" key="4">
    <source>
        <dbReference type="ARBA" id="ARBA00022723"/>
    </source>
</evidence>
<evidence type="ECO:0000313" key="10">
    <source>
        <dbReference type="Proteomes" id="UP000318741"/>
    </source>
</evidence>
<keyword evidence="2 6" id="KW-0031">Aminopeptidase</keyword>